<dbReference type="GO" id="GO:0003677">
    <property type="term" value="F:DNA binding"/>
    <property type="evidence" value="ECO:0007669"/>
    <property type="project" value="UniProtKB-KW"/>
</dbReference>
<keyword evidence="1 3" id="KW-0597">Phosphoprotein</keyword>
<sequence>MIRVLLIDDHPVVRAGYARLLEQAGDMRVVAEADSAEQALECWYAGLVADVVVTDLAMPGAGGLELIRRLLARSPEARVLVFTMHEGEALARRAFEAGALGVVAKSSPPPVLVQAVREVAAGRRAWVGDGAAPGAAAAALAGGPAGPGRGLAAPGAGDHERLALLTEREFALFRLLAQGHALPDCARLLGLSGKTVSNYQTLIREKLGVSTSAALVHLAIRCGVISSAGQ</sequence>
<dbReference type="PROSITE" id="PS50110">
    <property type="entry name" value="RESPONSE_REGULATORY"/>
    <property type="match status" value="1"/>
</dbReference>
<accession>A0A0K8NTL3</accession>
<dbReference type="Gene3D" id="3.40.50.2300">
    <property type="match status" value="1"/>
</dbReference>
<feature type="modified residue" description="4-aspartylphosphate" evidence="3">
    <location>
        <position position="55"/>
    </location>
</feature>
<dbReference type="EMBL" id="BBYR01000002">
    <property type="protein sequence ID" value="GAP33722.1"/>
    <property type="molecule type" value="Genomic_DNA"/>
</dbReference>
<proteinExistence type="predicted"/>
<dbReference type="PANTHER" id="PTHR43214:SF43">
    <property type="entry name" value="TWO-COMPONENT RESPONSE REGULATOR"/>
    <property type="match status" value="1"/>
</dbReference>
<protein>
    <submittedName>
        <fullName evidence="6">Two-component response regulator</fullName>
    </submittedName>
</protein>
<keyword evidence="2" id="KW-0238">DNA-binding</keyword>
<evidence type="ECO:0000313" key="7">
    <source>
        <dbReference type="Proteomes" id="UP000037660"/>
    </source>
</evidence>
<comment type="caution">
    <text evidence="6">The sequence shown here is derived from an EMBL/GenBank/DDBJ whole genome shotgun (WGS) entry which is preliminary data.</text>
</comment>
<dbReference type="Pfam" id="PF00072">
    <property type="entry name" value="Response_reg"/>
    <property type="match status" value="1"/>
</dbReference>
<gene>
    <name evidence="6" type="ORF">ISF6_0975</name>
</gene>
<dbReference type="SMART" id="SM00448">
    <property type="entry name" value="REC"/>
    <property type="match status" value="1"/>
</dbReference>
<evidence type="ECO:0000259" key="4">
    <source>
        <dbReference type="PROSITE" id="PS50043"/>
    </source>
</evidence>
<reference evidence="6 7" key="2">
    <citation type="journal article" date="2016" name="Science">
        <title>A bacterium that degrades and assimilates poly(ethylene terephthalate).</title>
        <authorList>
            <person name="Yoshida S."/>
            <person name="Hiraga K."/>
            <person name="Takehana T."/>
            <person name="Taniguchi I."/>
            <person name="Yamaji H."/>
            <person name="Maeda Y."/>
            <person name="Toyohara K."/>
            <person name="Miyamoto K."/>
            <person name="Kimura Y."/>
            <person name="Oda K."/>
        </authorList>
    </citation>
    <scope>NUCLEOTIDE SEQUENCE [LARGE SCALE GENOMIC DNA]</scope>
    <source>
        <strain evidence="7">NBRC 110686 / TISTR 2288 / 201-F6</strain>
    </source>
</reference>
<dbReference type="InterPro" id="IPR000792">
    <property type="entry name" value="Tscrpt_reg_LuxR_C"/>
</dbReference>
<reference evidence="7" key="1">
    <citation type="submission" date="2015-07" db="EMBL/GenBank/DDBJ databases">
        <title>Discovery of a poly(ethylene terephthalate assimilation.</title>
        <authorList>
            <person name="Yoshida S."/>
            <person name="Hiraga K."/>
            <person name="Takehana T."/>
            <person name="Taniguchi I."/>
            <person name="Yamaji H."/>
            <person name="Maeda Y."/>
            <person name="Toyohara K."/>
            <person name="Miyamoto K."/>
            <person name="Kimura Y."/>
            <person name="Oda K."/>
        </authorList>
    </citation>
    <scope>NUCLEOTIDE SEQUENCE [LARGE SCALE GENOMIC DNA]</scope>
    <source>
        <strain evidence="7">NBRC 110686 / TISTR 2288 / 201-F6</strain>
    </source>
</reference>
<evidence type="ECO:0000259" key="5">
    <source>
        <dbReference type="PROSITE" id="PS50110"/>
    </source>
</evidence>
<dbReference type="Proteomes" id="UP000037660">
    <property type="component" value="Unassembled WGS sequence"/>
</dbReference>
<dbReference type="InterPro" id="IPR016032">
    <property type="entry name" value="Sig_transdc_resp-reg_C-effctor"/>
</dbReference>
<dbReference type="CDD" id="cd06170">
    <property type="entry name" value="LuxR_C_like"/>
    <property type="match status" value="1"/>
</dbReference>
<keyword evidence="7" id="KW-1185">Reference proteome</keyword>
<evidence type="ECO:0000256" key="1">
    <source>
        <dbReference type="ARBA" id="ARBA00022553"/>
    </source>
</evidence>
<dbReference type="InterPro" id="IPR039420">
    <property type="entry name" value="WalR-like"/>
</dbReference>
<dbReference type="SUPFAM" id="SSF46894">
    <property type="entry name" value="C-terminal effector domain of the bipartite response regulators"/>
    <property type="match status" value="1"/>
</dbReference>
<dbReference type="InterPro" id="IPR011006">
    <property type="entry name" value="CheY-like_superfamily"/>
</dbReference>
<dbReference type="STRING" id="1547922.ISF6_0975"/>
<dbReference type="GO" id="GO:0006355">
    <property type="term" value="P:regulation of DNA-templated transcription"/>
    <property type="evidence" value="ECO:0007669"/>
    <property type="project" value="InterPro"/>
</dbReference>
<dbReference type="InterPro" id="IPR001789">
    <property type="entry name" value="Sig_transdc_resp-reg_receiver"/>
</dbReference>
<dbReference type="GO" id="GO:0000160">
    <property type="term" value="P:phosphorelay signal transduction system"/>
    <property type="evidence" value="ECO:0007669"/>
    <property type="project" value="InterPro"/>
</dbReference>
<feature type="domain" description="Response regulatory" evidence="5">
    <location>
        <begin position="3"/>
        <end position="120"/>
    </location>
</feature>
<dbReference type="PRINTS" id="PR00038">
    <property type="entry name" value="HTHLUXR"/>
</dbReference>
<dbReference type="SUPFAM" id="SSF52172">
    <property type="entry name" value="CheY-like"/>
    <property type="match status" value="1"/>
</dbReference>
<dbReference type="InterPro" id="IPR058245">
    <property type="entry name" value="NreC/VraR/RcsB-like_REC"/>
</dbReference>
<dbReference type="SMART" id="SM00421">
    <property type="entry name" value="HTH_LUXR"/>
    <property type="match status" value="1"/>
</dbReference>
<dbReference type="RefSeq" id="WP_054017897.1">
    <property type="nucleotide sequence ID" value="NZ_BBYR01000002.1"/>
</dbReference>
<dbReference type="CDD" id="cd17535">
    <property type="entry name" value="REC_NarL-like"/>
    <property type="match status" value="1"/>
</dbReference>
<evidence type="ECO:0000256" key="2">
    <source>
        <dbReference type="ARBA" id="ARBA00023125"/>
    </source>
</evidence>
<dbReference type="PROSITE" id="PS50043">
    <property type="entry name" value="HTH_LUXR_2"/>
    <property type="match status" value="1"/>
</dbReference>
<organism evidence="6 7">
    <name type="scientific">Piscinibacter sakaiensis</name>
    <name type="common">Ideonella sakaiensis</name>
    <dbReference type="NCBI Taxonomy" id="1547922"/>
    <lineage>
        <taxon>Bacteria</taxon>
        <taxon>Pseudomonadati</taxon>
        <taxon>Pseudomonadota</taxon>
        <taxon>Betaproteobacteria</taxon>
        <taxon>Burkholderiales</taxon>
        <taxon>Sphaerotilaceae</taxon>
        <taxon>Piscinibacter</taxon>
    </lineage>
</organism>
<feature type="domain" description="HTH luxR-type" evidence="4">
    <location>
        <begin position="158"/>
        <end position="223"/>
    </location>
</feature>
<evidence type="ECO:0000313" key="6">
    <source>
        <dbReference type="EMBL" id="GAP33722.1"/>
    </source>
</evidence>
<name>A0A0K8NTL3_PISS1</name>
<dbReference type="AlphaFoldDB" id="A0A0K8NTL3"/>
<dbReference type="Pfam" id="PF00196">
    <property type="entry name" value="GerE"/>
    <property type="match status" value="1"/>
</dbReference>
<dbReference type="PANTHER" id="PTHR43214">
    <property type="entry name" value="TWO-COMPONENT RESPONSE REGULATOR"/>
    <property type="match status" value="1"/>
</dbReference>
<evidence type="ECO:0000256" key="3">
    <source>
        <dbReference type="PROSITE-ProRule" id="PRU00169"/>
    </source>
</evidence>
<dbReference type="OrthoDB" id="9780593at2"/>